<dbReference type="EMBL" id="VFLP01000123">
    <property type="protein sequence ID" value="TRX87779.1"/>
    <property type="molecule type" value="Genomic_DNA"/>
</dbReference>
<dbReference type="AlphaFoldDB" id="A0A553HIL4"/>
<keyword evidence="2" id="KW-0472">Membrane</keyword>
<feature type="compositionally biased region" description="Basic residues" evidence="1">
    <location>
        <begin position="466"/>
        <end position="477"/>
    </location>
</feature>
<evidence type="ECO:0000256" key="1">
    <source>
        <dbReference type="SAM" id="MobiDB-lite"/>
    </source>
</evidence>
<dbReference type="InterPro" id="IPR018767">
    <property type="entry name" value="Brl1/Brr6_dom"/>
</dbReference>
<name>A0A553HIL4_9PEZI</name>
<keyword evidence="5" id="KW-1185">Reference proteome</keyword>
<feature type="transmembrane region" description="Helical" evidence="2">
    <location>
        <begin position="360"/>
        <end position="378"/>
    </location>
</feature>
<feature type="compositionally biased region" description="Polar residues" evidence="1">
    <location>
        <begin position="44"/>
        <end position="53"/>
    </location>
</feature>
<feature type="compositionally biased region" description="Polar residues" evidence="1">
    <location>
        <begin position="25"/>
        <end position="37"/>
    </location>
</feature>
<proteinExistence type="predicted"/>
<evidence type="ECO:0000256" key="2">
    <source>
        <dbReference type="SAM" id="Phobius"/>
    </source>
</evidence>
<evidence type="ECO:0000313" key="5">
    <source>
        <dbReference type="Proteomes" id="UP000319160"/>
    </source>
</evidence>
<accession>A0A553HIL4</accession>
<dbReference type="GO" id="GO:0031965">
    <property type="term" value="C:nuclear membrane"/>
    <property type="evidence" value="ECO:0007669"/>
    <property type="project" value="InterPro"/>
</dbReference>
<dbReference type="Pfam" id="PF10104">
    <property type="entry name" value="Brr6_like_C_C"/>
    <property type="match status" value="1"/>
</dbReference>
<keyword evidence="2" id="KW-0812">Transmembrane</keyword>
<dbReference type="PANTHER" id="PTHR28136:SF1">
    <property type="entry name" value="NUCLEUS EXPORT PROTEIN BRL1"/>
    <property type="match status" value="1"/>
</dbReference>
<dbReference type="GO" id="GO:0055088">
    <property type="term" value="P:lipid homeostasis"/>
    <property type="evidence" value="ECO:0007669"/>
    <property type="project" value="InterPro"/>
</dbReference>
<feature type="compositionally biased region" description="Low complexity" evidence="1">
    <location>
        <begin position="108"/>
        <end position="120"/>
    </location>
</feature>
<dbReference type="InterPro" id="IPR040202">
    <property type="entry name" value="Brl1/Brr6"/>
</dbReference>
<dbReference type="Proteomes" id="UP000319160">
    <property type="component" value="Unassembled WGS sequence"/>
</dbReference>
<dbReference type="PANTHER" id="PTHR28136">
    <property type="entry name" value="NUCLEUS EXPORT PROTEIN BRR6"/>
    <property type="match status" value="1"/>
</dbReference>
<evidence type="ECO:0000313" key="4">
    <source>
        <dbReference type="EMBL" id="TRX87779.1"/>
    </source>
</evidence>
<feature type="region of interest" description="Disordered" evidence="1">
    <location>
        <begin position="1"/>
        <end position="132"/>
    </location>
</feature>
<dbReference type="OrthoDB" id="5961at2759"/>
<dbReference type="STRING" id="2512241.A0A553HIL4"/>
<feature type="region of interest" description="Disordered" evidence="1">
    <location>
        <begin position="191"/>
        <end position="225"/>
    </location>
</feature>
<feature type="region of interest" description="Disordered" evidence="1">
    <location>
        <begin position="427"/>
        <end position="477"/>
    </location>
</feature>
<gene>
    <name evidence="4" type="ORF">FHL15_011336</name>
</gene>
<dbReference type="SMART" id="SM01042">
    <property type="entry name" value="Brr6_like_C_C"/>
    <property type="match status" value="1"/>
</dbReference>
<dbReference type="GO" id="GO:0006998">
    <property type="term" value="P:nuclear envelope organization"/>
    <property type="evidence" value="ECO:0007669"/>
    <property type="project" value="InterPro"/>
</dbReference>
<evidence type="ECO:0000259" key="3">
    <source>
        <dbReference type="SMART" id="SM01042"/>
    </source>
</evidence>
<sequence length="477" mass="53825">MEKRSYESPMDWEYQNDAPMDPSSPFAQSTKHAQNKNLFGGSSGFSAYTQNGFSRIPTTPSKPLPSTPMPQQSPSTFASARIQRSTTAPPFRNAAFTTPRKPFDMDAMSEVSAAESSPAATDGSDFPETPDHDQSFNMAHMTITPATMGKHKSLFPKKASGKGEIPKTIFPTRDKIRKRKRYNADKDISGYRLPYIQPGEGDDSDYESDESTFQPNRRQNSQKRHSKDGWFGGFLATLQRHPYAPSILGYWLNFGFSLACVTGTIWIGWAILAGLREDFAAARSAVRDDILDEMAKCRSDYIDNKCSPVEQRLPAMFQLCEQWFVCMNKNPDHLKKIQLGAKNIVEIVNEIVDTMSYKTIALLVLLFAIFVFSGRSLYKSAHDYPDFTRHAPPAYNQPHPSEHAVPQQVYWQAIQPQTPRHILRRLPANDETPDTDTSPVPRFHALPPPETPSRRHSPTKVERGRSPTKSRSPMKRY</sequence>
<comment type="caution">
    <text evidence="4">The sequence shown here is derived from an EMBL/GenBank/DDBJ whole genome shotgun (WGS) entry which is preliminary data.</text>
</comment>
<protein>
    <recommendedName>
        <fullName evidence="3">Brl1/Brr6 domain-containing protein</fullName>
    </recommendedName>
</protein>
<organism evidence="4 5">
    <name type="scientific">Xylaria flabelliformis</name>
    <dbReference type="NCBI Taxonomy" id="2512241"/>
    <lineage>
        <taxon>Eukaryota</taxon>
        <taxon>Fungi</taxon>
        <taxon>Dikarya</taxon>
        <taxon>Ascomycota</taxon>
        <taxon>Pezizomycotina</taxon>
        <taxon>Sordariomycetes</taxon>
        <taxon>Xylariomycetidae</taxon>
        <taxon>Xylariales</taxon>
        <taxon>Xylariaceae</taxon>
        <taxon>Xylaria</taxon>
    </lineage>
</organism>
<feature type="region of interest" description="Disordered" evidence="1">
    <location>
        <begin position="156"/>
        <end position="176"/>
    </location>
</feature>
<reference evidence="5" key="1">
    <citation type="submission" date="2019-06" db="EMBL/GenBank/DDBJ databases">
        <title>Draft genome sequence of the griseofulvin-producing fungus Xylaria cubensis strain G536.</title>
        <authorList>
            <person name="Mead M.E."/>
            <person name="Raja H.A."/>
            <person name="Steenwyk J.L."/>
            <person name="Knowles S.L."/>
            <person name="Oberlies N.H."/>
            <person name="Rokas A."/>
        </authorList>
    </citation>
    <scope>NUCLEOTIDE SEQUENCE [LARGE SCALE GENOMIC DNA]</scope>
    <source>
        <strain evidence="5">G536</strain>
    </source>
</reference>
<feature type="compositionally biased region" description="Acidic residues" evidence="1">
    <location>
        <begin position="200"/>
        <end position="210"/>
    </location>
</feature>
<keyword evidence="2" id="KW-1133">Transmembrane helix</keyword>
<feature type="transmembrane region" description="Helical" evidence="2">
    <location>
        <begin position="250"/>
        <end position="272"/>
    </location>
</feature>
<feature type="domain" description="Brl1/Brr6" evidence="3">
    <location>
        <begin position="248"/>
        <end position="375"/>
    </location>
</feature>